<sequence length="162" mass="18383">MARYYIAKSTLHMCNGSKIPLSSPHLKSIKLGYLDILKDDWIVLIRNLRFKHSGDTYLEGTNFSDRQAELLLECLSYCASVQPTSYSGDEKMKSVALKTLKIEGSLVHCSCVDWICSPSTRIIARLRVKRSESMATATTKRSRNSGIYILPSHRNEYIYLSL</sequence>
<keyword evidence="2" id="KW-1185">Reference proteome</keyword>
<organism evidence="1 2">
    <name type="scientific">Lobosporangium transversale</name>
    <dbReference type="NCBI Taxonomy" id="64571"/>
    <lineage>
        <taxon>Eukaryota</taxon>
        <taxon>Fungi</taxon>
        <taxon>Fungi incertae sedis</taxon>
        <taxon>Mucoromycota</taxon>
        <taxon>Mortierellomycotina</taxon>
        <taxon>Mortierellomycetes</taxon>
        <taxon>Mortierellales</taxon>
        <taxon>Mortierellaceae</taxon>
        <taxon>Lobosporangium</taxon>
    </lineage>
</organism>
<evidence type="ECO:0000313" key="1">
    <source>
        <dbReference type="EMBL" id="ORY88537.1"/>
    </source>
</evidence>
<proteinExistence type="predicted"/>
<reference evidence="1 2" key="1">
    <citation type="submission" date="2016-07" db="EMBL/GenBank/DDBJ databases">
        <title>Pervasive Adenine N6-methylation of Active Genes in Fungi.</title>
        <authorList>
            <consortium name="DOE Joint Genome Institute"/>
            <person name="Mondo S.J."/>
            <person name="Dannebaum R.O."/>
            <person name="Kuo R.C."/>
            <person name="Labutti K."/>
            <person name="Haridas S."/>
            <person name="Kuo A."/>
            <person name="Salamov A."/>
            <person name="Ahrendt S.R."/>
            <person name="Lipzen A."/>
            <person name="Sullivan W."/>
            <person name="Andreopoulos W.B."/>
            <person name="Clum A."/>
            <person name="Lindquist E."/>
            <person name="Daum C."/>
            <person name="Ramamoorthy G.K."/>
            <person name="Gryganskyi A."/>
            <person name="Culley D."/>
            <person name="Magnuson J.K."/>
            <person name="James T.Y."/>
            <person name="O'Malley M.A."/>
            <person name="Stajich J.E."/>
            <person name="Spatafora J.W."/>
            <person name="Visel A."/>
            <person name="Grigoriev I.V."/>
        </authorList>
    </citation>
    <scope>NUCLEOTIDE SEQUENCE [LARGE SCALE GENOMIC DNA]</scope>
    <source>
        <strain evidence="1 2">NRRL 3116</strain>
    </source>
</reference>
<dbReference type="InParanoid" id="A0A1Y2FYB3"/>
<dbReference type="RefSeq" id="XP_021874999.1">
    <property type="nucleotide sequence ID" value="XM_022029344.1"/>
</dbReference>
<dbReference type="EMBL" id="MCFF01000128">
    <property type="protein sequence ID" value="ORY88537.1"/>
    <property type="molecule type" value="Genomic_DNA"/>
</dbReference>
<name>A0A1Y2FYB3_9FUNG</name>
<gene>
    <name evidence="1" type="ORF">BCR41DRAFT_402791</name>
</gene>
<accession>A0A1Y2FYB3</accession>
<protein>
    <submittedName>
        <fullName evidence="1">Uncharacterized protein</fullName>
    </submittedName>
</protein>
<comment type="caution">
    <text evidence="1">The sequence shown here is derived from an EMBL/GenBank/DDBJ whole genome shotgun (WGS) entry which is preliminary data.</text>
</comment>
<evidence type="ECO:0000313" key="2">
    <source>
        <dbReference type="Proteomes" id="UP000193648"/>
    </source>
</evidence>
<dbReference type="AlphaFoldDB" id="A0A1Y2FYB3"/>
<dbReference type="OrthoDB" id="10598446at2759"/>
<dbReference type="Proteomes" id="UP000193648">
    <property type="component" value="Unassembled WGS sequence"/>
</dbReference>
<dbReference type="GeneID" id="33571187"/>